<evidence type="ECO:0000313" key="2">
    <source>
        <dbReference type="EMBL" id="MBB3055995.1"/>
    </source>
</evidence>
<dbReference type="Proteomes" id="UP000539265">
    <property type="component" value="Unassembled WGS sequence"/>
</dbReference>
<protein>
    <submittedName>
        <fullName evidence="2">Parallel beta-helix repeat protein</fullName>
    </submittedName>
</protein>
<dbReference type="NCBIfam" id="TIGR03804">
    <property type="entry name" value="para_beta_helix"/>
    <property type="match status" value="1"/>
</dbReference>
<proteinExistence type="predicted"/>
<sequence length="698" mass="78447">MIKHSATIKNKIYHFEGTDSLSEAPVVIEGDNITVDFNGAVVNGNTDDENPDKFKGTGIVIKAGRNITLKNLVVKGFRVGVMARGVTALKIINGDFSNNFRQHLNSSRQTEDLADWQSYHHNEKDEWLRFGAGIYLRDCDSADIHGNTVTEGQCGLMMTNCNNGLIYNNNFSFNSGIGIGMYRCNRNNILYNKLDWNVRGYSYGVYYRGQDSAGILIFEQSSDNTFAWNSATHSGDGFFLWAGQTSMETGDGGCNDNLVFGNDFSYAPTNAVEITFSRNKIINNILHDSWHGVWGGFSYNTIIANNDFSGNLSAIAIEHGKDNVIEQNSFSDDKAGIELWSNPKRPKDIGYLQKRDTRSMNYSISNNSFKNEKNIFNINNTTDIRISNNLVSGGILQQKLDSTVKNMEFDHTGDQVKPHTDSSFFPKLTFKIAGQNAMLSPTRPKGKKYIMMTDWGPYSFSYPIAWEEKTDSTGKIYLDMIGPPGKWKIIHIKGLSNPSPLNGEFPGKLIGQKDSSALTNIDIEMEFKGDQVISPFGIRYAKGDPYTFHYRKFEIPFKWQMKWFVFDTTSDPLKHPAQFNKIINGTPVKLTNGPVLSKVFGLGFGKNIAREKVVTVSEAEIDVPDGLYRIGISASEMAKVYVDDQLILQNWDPAKLIYDADYHRDVITPLKGKHTIRIEQAQYGDYGMLNFIIQPVYH</sequence>
<dbReference type="InterPro" id="IPR012334">
    <property type="entry name" value="Pectin_lyas_fold"/>
</dbReference>
<dbReference type="InterPro" id="IPR011050">
    <property type="entry name" value="Pectin_lyase_fold/virulence"/>
</dbReference>
<dbReference type="EMBL" id="JACHWX010000006">
    <property type="protein sequence ID" value="MBB3055995.1"/>
    <property type="molecule type" value="Genomic_DNA"/>
</dbReference>
<name>A0A839SCR6_9SPHI</name>
<dbReference type="RefSeq" id="WP_157750503.1">
    <property type="nucleotide sequence ID" value="NZ_AP017313.1"/>
</dbReference>
<comment type="caution">
    <text evidence="2">The sequence shown here is derived from an EMBL/GenBank/DDBJ whole genome shotgun (WGS) entry which is preliminary data.</text>
</comment>
<dbReference type="AlphaFoldDB" id="A0A839SCR6"/>
<dbReference type="Pfam" id="PF13229">
    <property type="entry name" value="Beta_helix"/>
    <property type="match status" value="2"/>
</dbReference>
<evidence type="ECO:0000259" key="1">
    <source>
        <dbReference type="Pfam" id="PF13229"/>
    </source>
</evidence>
<dbReference type="InterPro" id="IPR022441">
    <property type="entry name" value="Para_beta_helix_rpt-2"/>
</dbReference>
<reference evidence="2" key="1">
    <citation type="submission" date="2020-08" db="EMBL/GenBank/DDBJ databases">
        <title>Genomic Encyclopedia of Type Strains, Phase III (KMG-III): the genomes of soil and plant-associated and newly described type strains.</title>
        <authorList>
            <person name="Whitman W."/>
        </authorList>
    </citation>
    <scope>NUCLEOTIDE SEQUENCE [LARGE SCALE GENOMIC DNA]</scope>
    <source>
        <strain evidence="2">CECT 8628</strain>
    </source>
</reference>
<gene>
    <name evidence="2" type="ORF">FHS11_002417</name>
</gene>
<evidence type="ECO:0000313" key="3">
    <source>
        <dbReference type="Proteomes" id="UP000539265"/>
    </source>
</evidence>
<dbReference type="InterPro" id="IPR039448">
    <property type="entry name" value="Beta_helix"/>
</dbReference>
<organism evidence="2 3">
    <name type="scientific">Mucilaginibacter gotjawali</name>
    <dbReference type="NCBI Taxonomy" id="1550579"/>
    <lineage>
        <taxon>Bacteria</taxon>
        <taxon>Pseudomonadati</taxon>
        <taxon>Bacteroidota</taxon>
        <taxon>Sphingobacteriia</taxon>
        <taxon>Sphingobacteriales</taxon>
        <taxon>Sphingobacteriaceae</taxon>
        <taxon>Mucilaginibacter</taxon>
    </lineage>
</organism>
<dbReference type="OrthoDB" id="7335480at2"/>
<dbReference type="SUPFAM" id="SSF51126">
    <property type="entry name" value="Pectin lyase-like"/>
    <property type="match status" value="2"/>
</dbReference>
<feature type="domain" description="Right handed beta helix" evidence="1">
    <location>
        <begin position="254"/>
        <end position="340"/>
    </location>
</feature>
<dbReference type="SMART" id="SM00710">
    <property type="entry name" value="PbH1"/>
    <property type="match status" value="10"/>
</dbReference>
<dbReference type="Gene3D" id="2.160.20.10">
    <property type="entry name" value="Single-stranded right-handed beta-helix, Pectin lyase-like"/>
    <property type="match status" value="2"/>
</dbReference>
<accession>A0A839SCR6</accession>
<dbReference type="InterPro" id="IPR006626">
    <property type="entry name" value="PbH1"/>
</dbReference>
<feature type="domain" description="Right handed beta helix" evidence="1">
    <location>
        <begin position="57"/>
        <end position="229"/>
    </location>
</feature>
<keyword evidence="3" id="KW-1185">Reference proteome</keyword>